<sequence>GVNCSFFLPQTGFPSTRINRLSSHTRLNMRILAGAALALLIPALGRCAIWYQPFTTSTTETPLSPKVVATNNGNYSISFVPLITLLSGIIPRLISRIRTPTTESRDLADTPTPSPSVPNEFNGANPCIDSILVRRAYPGNSCYFYQCELYEPSSPICRLQVLQDPDSPTYIDYTTVERKSSLLRISDCLAIRLYRCLAGYVYDKSEKKCVQSNPYTREEQCVS</sequence>
<dbReference type="AlphaFoldDB" id="A0A0A9YKI9"/>
<keyword evidence="1" id="KW-1133">Transmembrane helix</keyword>
<reference evidence="2" key="1">
    <citation type="journal article" date="2014" name="PLoS ONE">
        <title>Transcriptome-Based Identification of ABC Transporters in the Western Tarnished Plant Bug Lygus hesperus.</title>
        <authorList>
            <person name="Hull J.J."/>
            <person name="Chaney K."/>
            <person name="Geib S.M."/>
            <person name="Fabrick J.A."/>
            <person name="Brent C.S."/>
            <person name="Walsh D."/>
            <person name="Lavine L.C."/>
        </authorList>
    </citation>
    <scope>NUCLEOTIDE SEQUENCE</scope>
</reference>
<reference evidence="2" key="2">
    <citation type="submission" date="2014-07" db="EMBL/GenBank/DDBJ databases">
        <authorList>
            <person name="Hull J."/>
        </authorList>
    </citation>
    <scope>NUCLEOTIDE SEQUENCE</scope>
</reference>
<evidence type="ECO:0000256" key="1">
    <source>
        <dbReference type="SAM" id="Phobius"/>
    </source>
</evidence>
<gene>
    <name evidence="2" type="primary">dxs_11</name>
    <name evidence="2" type="ORF">CM83_15768</name>
</gene>
<protein>
    <submittedName>
        <fullName evidence="2">1-deoxy-D-xylulose-5-phosphate synthase</fullName>
    </submittedName>
</protein>
<feature type="transmembrane region" description="Helical" evidence="1">
    <location>
        <begin position="31"/>
        <end position="53"/>
    </location>
</feature>
<name>A0A0A9YKI9_LYGHE</name>
<proteinExistence type="predicted"/>
<keyword evidence="1" id="KW-0812">Transmembrane</keyword>
<evidence type="ECO:0000313" key="2">
    <source>
        <dbReference type="EMBL" id="JAG32116.1"/>
    </source>
</evidence>
<dbReference type="EMBL" id="GBHO01011488">
    <property type="protein sequence ID" value="JAG32116.1"/>
    <property type="molecule type" value="Transcribed_RNA"/>
</dbReference>
<organism evidence="2">
    <name type="scientific">Lygus hesperus</name>
    <name type="common">Western plant bug</name>
    <dbReference type="NCBI Taxonomy" id="30085"/>
    <lineage>
        <taxon>Eukaryota</taxon>
        <taxon>Metazoa</taxon>
        <taxon>Ecdysozoa</taxon>
        <taxon>Arthropoda</taxon>
        <taxon>Hexapoda</taxon>
        <taxon>Insecta</taxon>
        <taxon>Pterygota</taxon>
        <taxon>Neoptera</taxon>
        <taxon>Paraneoptera</taxon>
        <taxon>Hemiptera</taxon>
        <taxon>Heteroptera</taxon>
        <taxon>Panheteroptera</taxon>
        <taxon>Cimicomorpha</taxon>
        <taxon>Miridae</taxon>
        <taxon>Mirini</taxon>
        <taxon>Lygus</taxon>
    </lineage>
</organism>
<feature type="non-terminal residue" evidence="2">
    <location>
        <position position="1"/>
    </location>
</feature>
<keyword evidence="1" id="KW-0472">Membrane</keyword>
<feature type="transmembrane region" description="Helical" evidence="1">
    <location>
        <begin position="73"/>
        <end position="94"/>
    </location>
</feature>
<accession>A0A0A9YKI9</accession>